<proteinExistence type="predicted"/>
<dbReference type="EC" id="4.6.1.1" evidence="2"/>
<dbReference type="EMBL" id="FPHQ01000017">
    <property type="protein sequence ID" value="SFV76034.1"/>
    <property type="molecule type" value="Genomic_DNA"/>
</dbReference>
<dbReference type="Pfam" id="PF05226">
    <property type="entry name" value="CHASE2"/>
    <property type="match status" value="1"/>
</dbReference>
<protein>
    <submittedName>
        <fullName evidence="2">Adenylate cyclase</fullName>
        <ecNumber evidence="2">4.6.1.1</ecNumber>
    </submittedName>
</protein>
<dbReference type="GO" id="GO:0004016">
    <property type="term" value="F:adenylate cyclase activity"/>
    <property type="evidence" value="ECO:0007669"/>
    <property type="project" value="UniProtKB-EC"/>
</dbReference>
<accession>A0A1W1D5Z7</accession>
<dbReference type="AlphaFoldDB" id="A0A1W1D5Z7"/>
<dbReference type="InterPro" id="IPR007890">
    <property type="entry name" value="CHASE2"/>
</dbReference>
<reference evidence="2" key="1">
    <citation type="submission" date="2016-10" db="EMBL/GenBank/DDBJ databases">
        <authorList>
            <person name="de Groot N.N."/>
        </authorList>
    </citation>
    <scope>NUCLEOTIDE SEQUENCE</scope>
</reference>
<dbReference type="SMART" id="SM01080">
    <property type="entry name" value="CHASE2"/>
    <property type="match status" value="1"/>
</dbReference>
<keyword evidence="2" id="KW-0456">Lyase</keyword>
<evidence type="ECO:0000313" key="2">
    <source>
        <dbReference type="EMBL" id="SFV76034.1"/>
    </source>
</evidence>
<evidence type="ECO:0000259" key="1">
    <source>
        <dbReference type="SMART" id="SM01080"/>
    </source>
</evidence>
<name>A0A1W1D5Z7_9ZZZZ</name>
<sequence>MKLYYKLSYLILVLFILFDYGVFSPYAKGFGFLSNASDDTYQLAVSHRLLDKPADDNIRVVAIESKDLAVDDDNICESLTWPIISRSWFVSVLENLLAHKPKAIVVDFLFLSPSSECAEYDKQLIQIIKDNPNIFVATSKSTGETNLSLTPKVIPGAKQHSTISGKFGDSMNYPFFYKLFTESQEQRLGSANAMVDDLIVTQATLWSYTKRWEVPTLPLLVESYVNKHPLNTVENNEPYINWRSTDHLADNFTDVWLDDYSPEDGVKGKYTDKIVIIGTNMPARSVDVHAIPGDKKIPGIFVLSTIIDNIINDNFIGTHPKWVSILLTILFVTALFLSFDSQILTPHLGINLSWYEIIMDKIHNAFHSDLAGADFFLILEFSAVFLSYLSLEFLDYYVDFSGPALAGIAAFSVFSLVQGLTRKSQLSDGGIMKEYFQNPEFTRLHVMSIKGVDAKTDCSAIVEESVASIYQTGVAKLDLFKDDDIFGVTFNEQHYWWVSKGASNQMDELIEQDLESKLQSFQFKDSEIVVVLADLDISNESTQLDQNGSLNYLILDLLSKVNQQYYS</sequence>
<organism evidence="2">
    <name type="scientific">hydrothermal vent metagenome</name>
    <dbReference type="NCBI Taxonomy" id="652676"/>
    <lineage>
        <taxon>unclassified sequences</taxon>
        <taxon>metagenomes</taxon>
        <taxon>ecological metagenomes</taxon>
    </lineage>
</organism>
<feature type="domain" description="CHASE2" evidence="1">
    <location>
        <begin position="30"/>
        <end position="339"/>
    </location>
</feature>
<gene>
    <name evidence="2" type="ORF">MNB_SUP05-10-1104</name>
</gene>